<evidence type="ECO:0000313" key="3">
    <source>
        <dbReference type="Proteomes" id="UP000789570"/>
    </source>
</evidence>
<comment type="caution">
    <text evidence="2">The sequence shown here is derived from an EMBL/GenBank/DDBJ whole genome shotgun (WGS) entry which is preliminary data.</text>
</comment>
<feature type="chain" id="PRO_5040284935" evidence="1">
    <location>
        <begin position="25"/>
        <end position="41"/>
    </location>
</feature>
<feature type="non-terminal residue" evidence="2">
    <location>
        <position position="1"/>
    </location>
</feature>
<dbReference type="EMBL" id="CAJVPQ010009547">
    <property type="protein sequence ID" value="CAG8716227.1"/>
    <property type="molecule type" value="Genomic_DNA"/>
</dbReference>
<reference evidence="2" key="1">
    <citation type="submission" date="2021-06" db="EMBL/GenBank/DDBJ databases">
        <authorList>
            <person name="Kallberg Y."/>
            <person name="Tangrot J."/>
            <person name="Rosling A."/>
        </authorList>
    </citation>
    <scope>NUCLEOTIDE SEQUENCE</scope>
    <source>
        <strain evidence="2">UK204</strain>
    </source>
</reference>
<feature type="signal peptide" evidence="1">
    <location>
        <begin position="1"/>
        <end position="24"/>
    </location>
</feature>
<keyword evidence="1" id="KW-0732">Signal</keyword>
<dbReference type="AlphaFoldDB" id="A0A9N9I1B4"/>
<accession>A0A9N9I1B4</accession>
<organism evidence="2 3">
    <name type="scientific">Funneliformis caledonium</name>
    <dbReference type="NCBI Taxonomy" id="1117310"/>
    <lineage>
        <taxon>Eukaryota</taxon>
        <taxon>Fungi</taxon>
        <taxon>Fungi incertae sedis</taxon>
        <taxon>Mucoromycota</taxon>
        <taxon>Glomeromycotina</taxon>
        <taxon>Glomeromycetes</taxon>
        <taxon>Glomerales</taxon>
        <taxon>Glomeraceae</taxon>
        <taxon>Funneliformis</taxon>
    </lineage>
</organism>
<keyword evidence="3" id="KW-1185">Reference proteome</keyword>
<dbReference type="Proteomes" id="UP000789570">
    <property type="component" value="Unassembled WGS sequence"/>
</dbReference>
<gene>
    <name evidence="2" type="ORF">FCALED_LOCUS14172</name>
</gene>
<proteinExistence type="predicted"/>
<name>A0A9N9I1B4_9GLOM</name>
<sequence length="41" mass="4511">YTRKPTVIIHVLLITPILLLRDSASPVIVGSRPPPNDSTME</sequence>
<evidence type="ECO:0000313" key="2">
    <source>
        <dbReference type="EMBL" id="CAG8716227.1"/>
    </source>
</evidence>
<protein>
    <submittedName>
        <fullName evidence="2">10176_t:CDS:1</fullName>
    </submittedName>
</protein>
<evidence type="ECO:0000256" key="1">
    <source>
        <dbReference type="SAM" id="SignalP"/>
    </source>
</evidence>